<organism evidence="2 3">
    <name type="scientific">Candidatus Jettenia ecosi</name>
    <dbReference type="NCBI Taxonomy" id="2494326"/>
    <lineage>
        <taxon>Bacteria</taxon>
        <taxon>Pseudomonadati</taxon>
        <taxon>Planctomycetota</taxon>
        <taxon>Candidatus Brocadiia</taxon>
        <taxon>Candidatus Brocadiales</taxon>
        <taxon>Candidatus Brocadiaceae</taxon>
        <taxon>Candidatus Jettenia</taxon>
    </lineage>
</organism>
<gene>
    <name evidence="2" type="ORF">JETT_1752</name>
</gene>
<dbReference type="InterPro" id="IPR016047">
    <property type="entry name" value="M23ase_b-sheet_dom"/>
</dbReference>
<reference evidence="2 3" key="1">
    <citation type="submission" date="2019-04" db="EMBL/GenBank/DDBJ databases">
        <title>Genome of a novel bacterium Candidatus Jettenia ecosi reconstructed from metagenome of an anammox bioreactor.</title>
        <authorList>
            <person name="Mardanov A.V."/>
            <person name="Beletsky A.V."/>
            <person name="Ravin N.V."/>
            <person name="Botchkova E.A."/>
            <person name="Litti Y.V."/>
            <person name="Nozhevnikova A.N."/>
        </authorList>
    </citation>
    <scope>NUCLEOTIDE SEQUENCE [LARGE SCALE GENOMIC DNA]</scope>
    <source>
        <strain evidence="2">J2</strain>
    </source>
</reference>
<accession>A0A533QB74</accession>
<proteinExistence type="predicted"/>
<evidence type="ECO:0000259" key="1">
    <source>
        <dbReference type="Pfam" id="PF01551"/>
    </source>
</evidence>
<dbReference type="SUPFAM" id="SSF51261">
    <property type="entry name" value="Duplicated hybrid motif"/>
    <property type="match status" value="1"/>
</dbReference>
<dbReference type="EMBL" id="SULG01000031">
    <property type="protein sequence ID" value="TLD41963.1"/>
    <property type="molecule type" value="Genomic_DNA"/>
</dbReference>
<comment type="caution">
    <text evidence="2">The sequence shown here is derived from an EMBL/GenBank/DDBJ whole genome shotgun (WGS) entry which is preliminary data.</text>
</comment>
<feature type="domain" description="M23ase beta-sheet core" evidence="1">
    <location>
        <begin position="71"/>
        <end position="158"/>
    </location>
</feature>
<dbReference type="Gene3D" id="2.70.70.10">
    <property type="entry name" value="Glucose Permease (Domain IIA)"/>
    <property type="match status" value="1"/>
</dbReference>
<dbReference type="Pfam" id="PF01551">
    <property type="entry name" value="Peptidase_M23"/>
    <property type="match status" value="1"/>
</dbReference>
<protein>
    <recommendedName>
        <fullName evidence="1">M23ase beta-sheet core domain-containing protein</fullName>
    </recommendedName>
</protein>
<dbReference type="Proteomes" id="UP000319783">
    <property type="component" value="Unassembled WGS sequence"/>
</dbReference>
<evidence type="ECO:0000313" key="3">
    <source>
        <dbReference type="Proteomes" id="UP000319783"/>
    </source>
</evidence>
<dbReference type="AlphaFoldDB" id="A0A533QB74"/>
<dbReference type="InterPro" id="IPR011055">
    <property type="entry name" value="Dup_hybrid_motif"/>
</dbReference>
<evidence type="ECO:0000313" key="2">
    <source>
        <dbReference type="EMBL" id="TLD41963.1"/>
    </source>
</evidence>
<name>A0A533QB74_9BACT</name>
<dbReference type="CDD" id="cd12797">
    <property type="entry name" value="M23_peptidase"/>
    <property type="match status" value="1"/>
</dbReference>
<sequence length="216" mass="25128">MKQGCIIRKSRFHESLIEHNNLNKLGFKEWIFYPGMLFNNLHTWWTDRGIRHKPHEGIDLCFYRNEDGQVHNLGEETHIPVMYNGKVVHIGNDFLGKSLYVNHNIYNGNGNKLYTIYGHMSPYHGIDAGKILNEGDVIATIAPIRRKTKIFPHLHISTAWLPESFPNEKLDWEIIHDRNISTLCDPLEFISCNYKAEQDSRNAELFNNFLKHGGKT</sequence>